<feature type="non-terminal residue" evidence="2">
    <location>
        <position position="52"/>
    </location>
</feature>
<evidence type="ECO:0000313" key="2">
    <source>
        <dbReference type="EMBL" id="GAG30867.1"/>
    </source>
</evidence>
<reference evidence="2" key="1">
    <citation type="journal article" date="2014" name="Front. Microbiol.">
        <title>High frequency of phylogenetically diverse reductive dehalogenase-homologous genes in deep subseafloor sedimentary metagenomes.</title>
        <authorList>
            <person name="Kawai M."/>
            <person name="Futagami T."/>
            <person name="Toyoda A."/>
            <person name="Takaki Y."/>
            <person name="Nishi S."/>
            <person name="Hori S."/>
            <person name="Arai W."/>
            <person name="Tsubouchi T."/>
            <person name="Morono Y."/>
            <person name="Uchiyama I."/>
            <person name="Ito T."/>
            <person name="Fujiyama A."/>
            <person name="Inagaki F."/>
            <person name="Takami H."/>
        </authorList>
    </citation>
    <scope>NUCLEOTIDE SEQUENCE</scope>
    <source>
        <strain evidence="2">Expedition CK06-06</strain>
    </source>
</reference>
<accession>X0X637</accession>
<protein>
    <submittedName>
        <fullName evidence="2">Uncharacterized protein</fullName>
    </submittedName>
</protein>
<feature type="compositionally biased region" description="Polar residues" evidence="1">
    <location>
        <begin position="1"/>
        <end position="15"/>
    </location>
</feature>
<proteinExistence type="predicted"/>
<organism evidence="2">
    <name type="scientific">marine sediment metagenome</name>
    <dbReference type="NCBI Taxonomy" id="412755"/>
    <lineage>
        <taxon>unclassified sequences</taxon>
        <taxon>metagenomes</taxon>
        <taxon>ecological metagenomes</taxon>
    </lineage>
</organism>
<evidence type="ECO:0000256" key="1">
    <source>
        <dbReference type="SAM" id="MobiDB-lite"/>
    </source>
</evidence>
<gene>
    <name evidence="2" type="ORF">S01H1_68273</name>
</gene>
<sequence>MFSKGGSLNTTNKQKQNGRDMKMKKTTFGVIVGNRGFFPDVLAKQGRKDILE</sequence>
<name>X0X637_9ZZZZ</name>
<dbReference type="EMBL" id="BARS01045274">
    <property type="protein sequence ID" value="GAG30867.1"/>
    <property type="molecule type" value="Genomic_DNA"/>
</dbReference>
<feature type="region of interest" description="Disordered" evidence="1">
    <location>
        <begin position="1"/>
        <end position="22"/>
    </location>
</feature>
<dbReference type="AlphaFoldDB" id="X0X637"/>
<comment type="caution">
    <text evidence="2">The sequence shown here is derived from an EMBL/GenBank/DDBJ whole genome shotgun (WGS) entry which is preliminary data.</text>
</comment>